<dbReference type="Gene3D" id="2.40.50.140">
    <property type="entry name" value="Nucleic acid-binding proteins"/>
    <property type="match status" value="1"/>
</dbReference>
<accession>A0A565AT04</accession>
<dbReference type="EMBL" id="CABITT030000001">
    <property type="protein sequence ID" value="VVA92492.1"/>
    <property type="molecule type" value="Genomic_DNA"/>
</dbReference>
<protein>
    <recommendedName>
        <fullName evidence="4">Replication protein A OB domain-containing protein</fullName>
    </recommendedName>
</protein>
<keyword evidence="3" id="KW-1185">Reference proteome</keyword>
<evidence type="ECO:0008006" key="4">
    <source>
        <dbReference type="Google" id="ProtNLM"/>
    </source>
</evidence>
<dbReference type="AlphaFoldDB" id="A0A565AT04"/>
<dbReference type="Proteomes" id="UP000489600">
    <property type="component" value="Unassembled WGS sequence"/>
</dbReference>
<proteinExistence type="predicted"/>
<name>A0A565AT04_9BRAS</name>
<feature type="region of interest" description="Disordered" evidence="1">
    <location>
        <begin position="168"/>
        <end position="198"/>
    </location>
</feature>
<dbReference type="OrthoDB" id="1110348at2759"/>
<gene>
    <name evidence="2" type="ORF">ANE_LOCUS2937</name>
</gene>
<evidence type="ECO:0000256" key="1">
    <source>
        <dbReference type="SAM" id="MobiDB-lite"/>
    </source>
</evidence>
<dbReference type="PANTHER" id="PTHR47165">
    <property type="entry name" value="OS03G0429900 PROTEIN"/>
    <property type="match status" value="1"/>
</dbReference>
<evidence type="ECO:0000313" key="2">
    <source>
        <dbReference type="EMBL" id="VVA92492.1"/>
    </source>
</evidence>
<evidence type="ECO:0000313" key="3">
    <source>
        <dbReference type="Proteomes" id="UP000489600"/>
    </source>
</evidence>
<organism evidence="2 3">
    <name type="scientific">Arabis nemorensis</name>
    <dbReference type="NCBI Taxonomy" id="586526"/>
    <lineage>
        <taxon>Eukaryota</taxon>
        <taxon>Viridiplantae</taxon>
        <taxon>Streptophyta</taxon>
        <taxon>Embryophyta</taxon>
        <taxon>Tracheophyta</taxon>
        <taxon>Spermatophyta</taxon>
        <taxon>Magnoliopsida</taxon>
        <taxon>eudicotyledons</taxon>
        <taxon>Gunneridae</taxon>
        <taxon>Pentapetalae</taxon>
        <taxon>rosids</taxon>
        <taxon>malvids</taxon>
        <taxon>Brassicales</taxon>
        <taxon>Brassicaceae</taxon>
        <taxon>Arabideae</taxon>
        <taxon>Arabis</taxon>
    </lineage>
</organism>
<dbReference type="PANTHER" id="PTHR47165:SF4">
    <property type="entry name" value="OS03G0429900 PROTEIN"/>
    <property type="match status" value="1"/>
</dbReference>
<sequence>MVRKVDLILLLESRTEVPVTIWAEQAEIFEDKYRVIEDNNIVLIMTSVLVKSYQGALQLSASSSTKFYLNNDSDCVTEFRKSLKYDGGCSIKLRTMIHQDKTDEQQQSITHIWDYVSSDNPMAIGMLSFKIEMIVDDGHDCATLILWDLEASRVIRTTAPEIAIEDTRSEDKRQECGIKRQEREEHIANDLQKLPRIE</sequence>
<dbReference type="SUPFAM" id="SSF50249">
    <property type="entry name" value="Nucleic acid-binding proteins"/>
    <property type="match status" value="1"/>
</dbReference>
<dbReference type="InterPro" id="IPR012340">
    <property type="entry name" value="NA-bd_OB-fold"/>
</dbReference>
<reference evidence="2" key="1">
    <citation type="submission" date="2019-07" db="EMBL/GenBank/DDBJ databases">
        <authorList>
            <person name="Dittberner H."/>
        </authorList>
    </citation>
    <scope>NUCLEOTIDE SEQUENCE [LARGE SCALE GENOMIC DNA]</scope>
</reference>
<comment type="caution">
    <text evidence="2">The sequence shown here is derived from an EMBL/GenBank/DDBJ whole genome shotgun (WGS) entry which is preliminary data.</text>
</comment>